<dbReference type="OrthoDB" id="7434236at2759"/>
<feature type="region of interest" description="Disordered" evidence="1">
    <location>
        <begin position="54"/>
        <end position="79"/>
    </location>
</feature>
<protein>
    <submittedName>
        <fullName evidence="2">Uncharacterized protein</fullName>
    </submittedName>
</protein>
<feature type="compositionally biased region" description="Gly residues" evidence="1">
    <location>
        <begin position="66"/>
        <end position="79"/>
    </location>
</feature>
<organism evidence="2 3">
    <name type="scientific">Arctia plantaginis</name>
    <name type="common">Wood tiger moth</name>
    <name type="synonym">Phalaena plantaginis</name>
    <dbReference type="NCBI Taxonomy" id="874455"/>
    <lineage>
        <taxon>Eukaryota</taxon>
        <taxon>Metazoa</taxon>
        <taxon>Ecdysozoa</taxon>
        <taxon>Arthropoda</taxon>
        <taxon>Hexapoda</taxon>
        <taxon>Insecta</taxon>
        <taxon>Pterygota</taxon>
        <taxon>Neoptera</taxon>
        <taxon>Endopterygota</taxon>
        <taxon>Lepidoptera</taxon>
        <taxon>Glossata</taxon>
        <taxon>Ditrysia</taxon>
        <taxon>Noctuoidea</taxon>
        <taxon>Erebidae</taxon>
        <taxon>Arctiinae</taxon>
        <taxon>Arctia</taxon>
    </lineage>
</organism>
<reference evidence="2 3" key="1">
    <citation type="submission" date="2020-04" db="EMBL/GenBank/DDBJ databases">
        <authorList>
            <person name="Wallbank WR R."/>
            <person name="Pardo Diaz C."/>
            <person name="Kozak K."/>
            <person name="Martin S."/>
            <person name="Jiggins C."/>
            <person name="Moest M."/>
            <person name="Warren A I."/>
            <person name="Byers J.R.P. K."/>
            <person name="Montejo-Kovacevich G."/>
            <person name="Yen C E."/>
        </authorList>
    </citation>
    <scope>NUCLEOTIDE SEQUENCE [LARGE SCALE GENOMIC DNA]</scope>
</reference>
<sequence length="79" mass="7735">MLDGRLAGLEAETAPLSRLCAPPLASAQRPKAAAPTALPVVGGRVSYGGGGVCPYSIRPPQKPRRGGQGTGPGAGQGTG</sequence>
<dbReference type="EMBL" id="CADEBD010000300">
    <property type="protein sequence ID" value="CAB3236243.1"/>
    <property type="molecule type" value="Genomic_DNA"/>
</dbReference>
<comment type="caution">
    <text evidence="2">The sequence shown here is derived from an EMBL/GenBank/DDBJ whole genome shotgun (WGS) entry which is preliminary data.</text>
</comment>
<proteinExistence type="predicted"/>
<evidence type="ECO:0000313" key="2">
    <source>
        <dbReference type="EMBL" id="CAB3236243.1"/>
    </source>
</evidence>
<evidence type="ECO:0000256" key="1">
    <source>
        <dbReference type="SAM" id="MobiDB-lite"/>
    </source>
</evidence>
<gene>
    <name evidence="2" type="ORF">APLA_LOCUS7330</name>
</gene>
<accession>A0A8S0ZTA8</accession>
<name>A0A8S0ZTA8_ARCPL</name>
<dbReference type="Proteomes" id="UP000494256">
    <property type="component" value="Unassembled WGS sequence"/>
</dbReference>
<evidence type="ECO:0000313" key="3">
    <source>
        <dbReference type="Proteomes" id="UP000494256"/>
    </source>
</evidence>
<dbReference type="AlphaFoldDB" id="A0A8S0ZTA8"/>